<feature type="transmembrane region" description="Helical" evidence="1">
    <location>
        <begin position="63"/>
        <end position="84"/>
    </location>
</feature>
<keyword evidence="1" id="KW-1133">Transmembrane helix</keyword>
<reference evidence="2" key="1">
    <citation type="submission" date="2023-03" db="EMBL/GenBank/DDBJ databases">
        <title>Massive genome expansion in bonnet fungi (Mycena s.s.) driven by repeated elements and novel gene families across ecological guilds.</title>
        <authorList>
            <consortium name="Lawrence Berkeley National Laboratory"/>
            <person name="Harder C.B."/>
            <person name="Miyauchi S."/>
            <person name="Viragh M."/>
            <person name="Kuo A."/>
            <person name="Thoen E."/>
            <person name="Andreopoulos B."/>
            <person name="Lu D."/>
            <person name="Skrede I."/>
            <person name="Drula E."/>
            <person name="Henrissat B."/>
            <person name="Morin E."/>
            <person name="Kohler A."/>
            <person name="Barry K."/>
            <person name="LaButti K."/>
            <person name="Morin E."/>
            <person name="Salamov A."/>
            <person name="Lipzen A."/>
            <person name="Mereny Z."/>
            <person name="Hegedus B."/>
            <person name="Baldrian P."/>
            <person name="Stursova M."/>
            <person name="Weitz H."/>
            <person name="Taylor A."/>
            <person name="Grigoriev I.V."/>
            <person name="Nagy L.G."/>
            <person name="Martin F."/>
            <person name="Kauserud H."/>
        </authorList>
    </citation>
    <scope>NUCLEOTIDE SEQUENCE</scope>
    <source>
        <strain evidence="2">CBHHK067</strain>
    </source>
</reference>
<keyword evidence="1" id="KW-0472">Membrane</keyword>
<proteinExistence type="predicted"/>
<keyword evidence="3" id="KW-1185">Reference proteome</keyword>
<organism evidence="2 3">
    <name type="scientific">Mycena rosella</name>
    <name type="common">Pink bonnet</name>
    <name type="synonym">Agaricus rosellus</name>
    <dbReference type="NCBI Taxonomy" id="1033263"/>
    <lineage>
        <taxon>Eukaryota</taxon>
        <taxon>Fungi</taxon>
        <taxon>Dikarya</taxon>
        <taxon>Basidiomycota</taxon>
        <taxon>Agaricomycotina</taxon>
        <taxon>Agaricomycetes</taxon>
        <taxon>Agaricomycetidae</taxon>
        <taxon>Agaricales</taxon>
        <taxon>Marasmiineae</taxon>
        <taxon>Mycenaceae</taxon>
        <taxon>Mycena</taxon>
    </lineage>
</organism>
<comment type="caution">
    <text evidence="2">The sequence shown here is derived from an EMBL/GenBank/DDBJ whole genome shotgun (WGS) entry which is preliminary data.</text>
</comment>
<keyword evidence="1" id="KW-0812">Transmembrane</keyword>
<evidence type="ECO:0000313" key="2">
    <source>
        <dbReference type="EMBL" id="KAJ7637449.1"/>
    </source>
</evidence>
<evidence type="ECO:0000313" key="3">
    <source>
        <dbReference type="Proteomes" id="UP001221757"/>
    </source>
</evidence>
<dbReference type="Proteomes" id="UP001221757">
    <property type="component" value="Unassembled WGS sequence"/>
</dbReference>
<dbReference type="EMBL" id="JARKIE010000457">
    <property type="protein sequence ID" value="KAJ7637449.1"/>
    <property type="molecule type" value="Genomic_DNA"/>
</dbReference>
<dbReference type="AlphaFoldDB" id="A0AAD7C2P5"/>
<accession>A0AAD7C2P5</accession>
<protein>
    <submittedName>
        <fullName evidence="2">Uncharacterized protein</fullName>
    </submittedName>
</protein>
<sequence>MSGMWHDNVLTSRGAGLNGFKHRTFLVKLAIGLGIPFAQIPHRHRYDVENVPTYPLVYRGPNIIGLISATCCIYILCVYASLALTHHPTLVLRTLLFRAPGETRTRTSIGWSRSRHVVSALASFALYSSAAEAQKHYRIMLWPVASRCKMKQPADSARAVEEGVHGADAPRLPFAHAQRHALICYAAV</sequence>
<name>A0AAD7C2P5_MYCRO</name>
<evidence type="ECO:0000256" key="1">
    <source>
        <dbReference type="SAM" id="Phobius"/>
    </source>
</evidence>
<gene>
    <name evidence="2" type="ORF">B0H17DRAFT_1217075</name>
</gene>